<comment type="caution">
    <text evidence="1">The sequence shown here is derived from an EMBL/GenBank/DDBJ whole genome shotgun (WGS) entry which is preliminary data.</text>
</comment>
<accession>A0ABU8YRQ7</accession>
<keyword evidence="2" id="KW-1185">Reference proteome</keyword>
<name>A0ABU8YRQ7_9CYAN</name>
<sequence>MVSIISEHITINPGFCGGQPCITGHRIKVQDVVIWHEEMGMSPEEIIYHYPSITLADVYAALTYYHDHREEIRTQIREDETFVRGLQAQNPSILQQKLKSLNVKNS</sequence>
<dbReference type="InterPro" id="IPR036388">
    <property type="entry name" value="WH-like_DNA-bd_sf"/>
</dbReference>
<evidence type="ECO:0000313" key="2">
    <source>
        <dbReference type="Proteomes" id="UP001384579"/>
    </source>
</evidence>
<dbReference type="Pfam" id="PF04255">
    <property type="entry name" value="DUF433"/>
    <property type="match status" value="1"/>
</dbReference>
<evidence type="ECO:0000313" key="1">
    <source>
        <dbReference type="EMBL" id="MEK0187052.1"/>
    </source>
</evidence>
<proteinExistence type="predicted"/>
<dbReference type="SUPFAM" id="SSF46689">
    <property type="entry name" value="Homeodomain-like"/>
    <property type="match status" value="1"/>
</dbReference>
<dbReference type="InterPro" id="IPR007367">
    <property type="entry name" value="DUF433"/>
</dbReference>
<dbReference type="PANTHER" id="PTHR34849">
    <property type="entry name" value="SSL5025 PROTEIN"/>
    <property type="match status" value="1"/>
</dbReference>
<dbReference type="Proteomes" id="UP001384579">
    <property type="component" value="Unassembled WGS sequence"/>
</dbReference>
<organism evidence="1 2">
    <name type="scientific">Microcoleus anatoxicus PTRS2</name>
    <dbReference type="NCBI Taxonomy" id="2705321"/>
    <lineage>
        <taxon>Bacteria</taxon>
        <taxon>Bacillati</taxon>
        <taxon>Cyanobacteriota</taxon>
        <taxon>Cyanophyceae</taxon>
        <taxon>Oscillatoriophycideae</taxon>
        <taxon>Oscillatoriales</taxon>
        <taxon>Microcoleaceae</taxon>
        <taxon>Microcoleus</taxon>
        <taxon>Microcoleus anatoxicus</taxon>
    </lineage>
</organism>
<dbReference type="EMBL" id="JBBLXS010000297">
    <property type="protein sequence ID" value="MEK0187052.1"/>
    <property type="molecule type" value="Genomic_DNA"/>
</dbReference>
<protein>
    <submittedName>
        <fullName evidence="1">DUF433 domain-containing protein</fullName>
    </submittedName>
</protein>
<reference evidence="1 2" key="1">
    <citation type="journal article" date="2020" name="Harmful Algae">
        <title>Molecular and morphological characterization of a novel dihydroanatoxin-a producing Microcoleus species (cyanobacteria) from the Russian River, California, USA.</title>
        <authorList>
            <person name="Conklin K.Y."/>
            <person name="Stancheva R."/>
            <person name="Otten T.G."/>
            <person name="Fadness R."/>
            <person name="Boyer G.L."/>
            <person name="Read B."/>
            <person name="Zhang X."/>
            <person name="Sheath R.G."/>
        </authorList>
    </citation>
    <scope>NUCLEOTIDE SEQUENCE [LARGE SCALE GENOMIC DNA]</scope>
    <source>
        <strain evidence="1 2">PTRS2</strain>
    </source>
</reference>
<dbReference type="InterPro" id="IPR009057">
    <property type="entry name" value="Homeodomain-like_sf"/>
</dbReference>
<gene>
    <name evidence="1" type="ORF">WMG39_19675</name>
</gene>
<dbReference type="PANTHER" id="PTHR34849:SF1">
    <property type="entry name" value="SLR0770 PROTEIN"/>
    <property type="match status" value="1"/>
</dbReference>
<dbReference type="RefSeq" id="WP_333150254.1">
    <property type="nucleotide sequence ID" value="NZ_JBBLXS010000297.1"/>
</dbReference>
<dbReference type="Gene3D" id="1.10.10.10">
    <property type="entry name" value="Winged helix-like DNA-binding domain superfamily/Winged helix DNA-binding domain"/>
    <property type="match status" value="1"/>
</dbReference>